<dbReference type="Proteomes" id="UP001604277">
    <property type="component" value="Unassembled WGS sequence"/>
</dbReference>
<comment type="similarity">
    <text evidence="3">Belongs to the TOM1 family.</text>
</comment>
<dbReference type="SMART" id="SM00551">
    <property type="entry name" value="ZnF_TAZ"/>
    <property type="match status" value="1"/>
</dbReference>
<dbReference type="EMBL" id="JBFOLJ010000005">
    <property type="protein sequence ID" value="KAL2538427.1"/>
    <property type="molecule type" value="Genomic_DNA"/>
</dbReference>
<dbReference type="SUPFAM" id="SSF54695">
    <property type="entry name" value="POZ domain"/>
    <property type="match status" value="1"/>
</dbReference>
<keyword evidence="8" id="KW-0653">Protein transport</keyword>
<dbReference type="Gene3D" id="1.20.58.160">
    <property type="match status" value="1"/>
</dbReference>
<dbReference type="SUPFAM" id="SSF57933">
    <property type="entry name" value="TAZ domain"/>
    <property type="match status" value="1"/>
</dbReference>
<dbReference type="FunFam" id="1.25.40.90:FF:000028">
    <property type="entry name" value="TOM1-like protein 2"/>
    <property type="match status" value="1"/>
</dbReference>
<keyword evidence="5" id="KW-0479">Metal-binding</keyword>
<dbReference type="InterPro" id="IPR002014">
    <property type="entry name" value="VHS_dom"/>
</dbReference>
<keyword evidence="6" id="KW-0863">Zinc-finger</keyword>
<evidence type="ECO:0000256" key="6">
    <source>
        <dbReference type="ARBA" id="ARBA00022771"/>
    </source>
</evidence>
<evidence type="ECO:0000256" key="9">
    <source>
        <dbReference type="ARBA" id="ARBA00023136"/>
    </source>
</evidence>
<dbReference type="PANTHER" id="PTHR45898">
    <property type="entry name" value="TOM1-LIKE PROTEIN"/>
    <property type="match status" value="1"/>
</dbReference>
<dbReference type="GO" id="GO:0009725">
    <property type="term" value="P:response to hormone"/>
    <property type="evidence" value="ECO:0007669"/>
    <property type="project" value="UniProtKB-ARBA"/>
</dbReference>
<dbReference type="FunFam" id="1.20.1020.10:FF:000004">
    <property type="entry name" value="BTB/POZ and TAZ domain-containing protein 2"/>
    <property type="match status" value="1"/>
</dbReference>
<gene>
    <name evidence="15" type="ORF">Fot_19818</name>
</gene>
<keyword evidence="9" id="KW-0472">Membrane</keyword>
<evidence type="ECO:0000256" key="3">
    <source>
        <dbReference type="ARBA" id="ARBA00007708"/>
    </source>
</evidence>
<dbReference type="PROSITE" id="PS50134">
    <property type="entry name" value="ZF_TAZ"/>
    <property type="match status" value="1"/>
</dbReference>
<dbReference type="Pfam" id="PF00651">
    <property type="entry name" value="BTB"/>
    <property type="match status" value="1"/>
</dbReference>
<dbReference type="FunFam" id="1.25.40.420:FF:000012">
    <property type="entry name" value="BTB/POZ and TAZ domain-containing protein 2"/>
    <property type="match status" value="1"/>
</dbReference>
<dbReference type="Pfam" id="PF03127">
    <property type="entry name" value="GAT"/>
    <property type="match status" value="1"/>
</dbReference>
<dbReference type="GO" id="GO:0015031">
    <property type="term" value="P:protein transport"/>
    <property type="evidence" value="ECO:0007669"/>
    <property type="project" value="UniProtKB-KW"/>
</dbReference>
<evidence type="ECO:0000256" key="4">
    <source>
        <dbReference type="ARBA" id="ARBA00022448"/>
    </source>
</evidence>
<evidence type="ECO:0000256" key="8">
    <source>
        <dbReference type="ARBA" id="ARBA00022927"/>
    </source>
</evidence>
<dbReference type="SUPFAM" id="SSF89009">
    <property type="entry name" value="GAT-like domain"/>
    <property type="match status" value="1"/>
</dbReference>
<reference evidence="16" key="1">
    <citation type="submission" date="2024-07" db="EMBL/GenBank/DDBJ databases">
        <title>Two chromosome-level genome assemblies of Korean endemic species Abeliophyllum distichum and Forsythia ovata (Oleaceae).</title>
        <authorList>
            <person name="Jang H."/>
        </authorList>
    </citation>
    <scope>NUCLEOTIDE SEQUENCE [LARGE SCALE GENOMIC DNA]</scope>
</reference>
<keyword evidence="7" id="KW-0862">Zinc</keyword>
<dbReference type="Gene3D" id="1.25.40.420">
    <property type="match status" value="1"/>
</dbReference>
<sequence length="978" mass="108734">MADAAALAERATSDMLIGPDWAVNIELCDIINVDPGQAKDALKILKKRLGNKNPQIQLLVLFVLETLSKNCGENVFQQIVERDILHDMVKIVKKKPALNVREKILVMIDTWQEALGGPRGKFPQYHAAYNELKAAGVEFPPREENSVPLFTPPQTHPVVHPASAYEEAAIQASLQSDPSGLSSLEIQNAEGLADVLTEMLRALDLNNPQGVKDEVIVDLVEQCLSYQKRVIVLVNNTTDEDLLCKGLALNDNLQRVLTRHDDIAKGTPAVPVTTRETPLPPLMNVNHEEDESQDDFAQLAHRSSRDASRGQGPKPVIAKSEAKPISLNLPPPPSSRKPTSADSGTVDFLSGDVYETESSSGTSGTTTAAFLAYSNDVNSIPGPSPLSSSPVDDFINPTASSFAPKTTYEKSAPTSKSADQLPSAPWDVPSLSTLPPPPSRYNQRQQFLEQQYPYGSGPSHSNSGSRVNQNPSIKSSTPTKQEKPEDALFKDLVDFAKTKSSSPNPNKIAQQRLIDEEFVNQLNNPRLRAALSSTCQFRTGQNLLYLPANGPILIATFLLDVSFITYIKQCVMAYMDLDTPWPSSIMESFDRSFNIRIEEGNSAETLDFVEIPNSSTCYNHDIPKPPLLPSKVCSKMKNHKGLADSCCVPNETKDAWDKLFKQGYGADVHIITEDGSIIAAHHVILSIASPVLRNSLQKLKVKNGIRYLKISGIPYDALCAFIRFLYSSCYEEGEMKKFVLHLLVLSHTYMVPSLKRVCIHLLEQGWLNKENVVDVLQLARSCDAPRLALVCLRMVIRDFKSISSTEGWKVMKCANPALEQELLESVVEADTRKQERLKKIEERKVYLQLHEAMEALLHICRDGCRTIGPRDKVLKGSEETCSFRACKGLETLIRHFSGCKTRVPGGCAHCKRMWQLLELHSRMCNEPEYCKVPLCRHFKEKMQRQSKKDEARWKLLVSKMIAAKNALGPFSYCQSSYL</sequence>
<dbReference type="Gene3D" id="1.20.1020.10">
    <property type="entry name" value="TAZ domain"/>
    <property type="match status" value="1"/>
</dbReference>
<comment type="caution">
    <text evidence="15">The sequence shown here is derived from an EMBL/GenBank/DDBJ whole genome shotgun (WGS) entry which is preliminary data.</text>
</comment>
<feature type="region of interest" description="Disordered" evidence="10">
    <location>
        <begin position="383"/>
        <end position="486"/>
    </location>
</feature>
<dbReference type="GO" id="GO:0005737">
    <property type="term" value="C:cytoplasm"/>
    <property type="evidence" value="ECO:0007669"/>
    <property type="project" value="UniProtKB-ARBA"/>
</dbReference>
<dbReference type="InterPro" id="IPR011333">
    <property type="entry name" value="SKP1/BTB/POZ_sf"/>
</dbReference>
<dbReference type="PANTHER" id="PTHR45898:SF14">
    <property type="entry name" value="TOM1-LIKE PROTEIN 4"/>
    <property type="match status" value="1"/>
</dbReference>
<dbReference type="InterPro" id="IPR004152">
    <property type="entry name" value="GAT_dom"/>
</dbReference>
<dbReference type="CDD" id="cd14231">
    <property type="entry name" value="GAT_GGA-like_plant"/>
    <property type="match status" value="1"/>
</dbReference>
<evidence type="ECO:0000256" key="10">
    <source>
        <dbReference type="SAM" id="MobiDB-lite"/>
    </source>
</evidence>
<dbReference type="InterPro" id="IPR000210">
    <property type="entry name" value="BTB/POZ_dom"/>
</dbReference>
<dbReference type="CDD" id="cd03561">
    <property type="entry name" value="VHS"/>
    <property type="match status" value="1"/>
</dbReference>
<dbReference type="GO" id="GO:0009751">
    <property type="term" value="P:response to salicylic acid"/>
    <property type="evidence" value="ECO:0007669"/>
    <property type="project" value="UniProtKB-ARBA"/>
</dbReference>
<dbReference type="Pfam" id="PF00790">
    <property type="entry name" value="VHS"/>
    <property type="match status" value="1"/>
</dbReference>
<keyword evidence="4" id="KW-0813">Transport</keyword>
<evidence type="ECO:0000259" key="14">
    <source>
        <dbReference type="PROSITE" id="PS50909"/>
    </source>
</evidence>
<feature type="compositionally biased region" description="Polar residues" evidence="10">
    <location>
        <begin position="458"/>
        <end position="479"/>
    </location>
</feature>
<name>A0ABD1VM67_9LAMI</name>
<evidence type="ECO:0000256" key="2">
    <source>
        <dbReference type="ARBA" id="ARBA00004906"/>
    </source>
</evidence>
<dbReference type="SUPFAM" id="SSF48464">
    <property type="entry name" value="ENTH/VHS domain"/>
    <property type="match status" value="1"/>
</dbReference>
<dbReference type="SMART" id="SM00288">
    <property type="entry name" value="VHS"/>
    <property type="match status" value="1"/>
</dbReference>
<dbReference type="PROSITE" id="PS50097">
    <property type="entry name" value="BTB"/>
    <property type="match status" value="1"/>
</dbReference>
<dbReference type="InterPro" id="IPR035898">
    <property type="entry name" value="TAZ_dom_sf"/>
</dbReference>
<comment type="pathway">
    <text evidence="2">Protein modification; protein ubiquitination.</text>
</comment>
<evidence type="ECO:0000259" key="12">
    <source>
        <dbReference type="PROSITE" id="PS50134"/>
    </source>
</evidence>
<dbReference type="InterPro" id="IPR000197">
    <property type="entry name" value="Znf_TAZ"/>
</dbReference>
<dbReference type="PROSITE" id="PS50179">
    <property type="entry name" value="VHS"/>
    <property type="match status" value="1"/>
</dbReference>
<evidence type="ECO:0000313" key="15">
    <source>
        <dbReference type="EMBL" id="KAL2538427.1"/>
    </source>
</evidence>
<dbReference type="Gene3D" id="1.25.40.90">
    <property type="match status" value="1"/>
</dbReference>
<evidence type="ECO:0000256" key="5">
    <source>
        <dbReference type="ARBA" id="ARBA00022723"/>
    </source>
</evidence>
<dbReference type="GO" id="GO:0008270">
    <property type="term" value="F:zinc ion binding"/>
    <property type="evidence" value="ECO:0007669"/>
    <property type="project" value="UniProtKB-KW"/>
</dbReference>
<dbReference type="InterPro" id="IPR038425">
    <property type="entry name" value="GAT_sf"/>
</dbReference>
<evidence type="ECO:0000259" key="11">
    <source>
        <dbReference type="PROSITE" id="PS50097"/>
    </source>
</evidence>
<evidence type="ECO:0000259" key="13">
    <source>
        <dbReference type="PROSITE" id="PS50179"/>
    </source>
</evidence>
<evidence type="ECO:0000256" key="7">
    <source>
        <dbReference type="ARBA" id="ARBA00022833"/>
    </source>
</evidence>
<accession>A0ABD1VM67</accession>
<dbReference type="AlphaFoldDB" id="A0ABD1VM67"/>
<organism evidence="15 16">
    <name type="scientific">Forsythia ovata</name>
    <dbReference type="NCBI Taxonomy" id="205694"/>
    <lineage>
        <taxon>Eukaryota</taxon>
        <taxon>Viridiplantae</taxon>
        <taxon>Streptophyta</taxon>
        <taxon>Embryophyta</taxon>
        <taxon>Tracheophyta</taxon>
        <taxon>Spermatophyta</taxon>
        <taxon>Magnoliopsida</taxon>
        <taxon>eudicotyledons</taxon>
        <taxon>Gunneridae</taxon>
        <taxon>Pentapetalae</taxon>
        <taxon>asterids</taxon>
        <taxon>lamiids</taxon>
        <taxon>Lamiales</taxon>
        <taxon>Oleaceae</taxon>
        <taxon>Forsythieae</taxon>
        <taxon>Forsythia</taxon>
    </lineage>
</organism>
<dbReference type="GO" id="GO:0006355">
    <property type="term" value="P:regulation of DNA-templated transcription"/>
    <property type="evidence" value="ECO:0007669"/>
    <property type="project" value="UniProtKB-ARBA"/>
</dbReference>
<feature type="compositionally biased region" description="Polar residues" evidence="10">
    <location>
        <begin position="440"/>
        <end position="449"/>
    </location>
</feature>
<dbReference type="InterPro" id="IPR008942">
    <property type="entry name" value="ENTH_VHS"/>
</dbReference>
<dbReference type="Pfam" id="PF02135">
    <property type="entry name" value="zf-TAZ"/>
    <property type="match status" value="1"/>
</dbReference>
<feature type="domain" description="BTB" evidence="11">
    <location>
        <begin position="666"/>
        <end position="734"/>
    </location>
</feature>
<dbReference type="CDD" id="cd14733">
    <property type="entry name" value="BACK"/>
    <property type="match status" value="1"/>
</dbReference>
<feature type="domain" description="VHS" evidence="13">
    <location>
        <begin position="11"/>
        <end position="140"/>
    </location>
</feature>
<dbReference type="GO" id="GO:0016020">
    <property type="term" value="C:membrane"/>
    <property type="evidence" value="ECO:0007669"/>
    <property type="project" value="UniProtKB-SubCell"/>
</dbReference>
<dbReference type="SMART" id="SM00225">
    <property type="entry name" value="BTB"/>
    <property type="match status" value="1"/>
</dbReference>
<dbReference type="PROSITE" id="PS50909">
    <property type="entry name" value="GAT"/>
    <property type="match status" value="1"/>
</dbReference>
<protein>
    <submittedName>
        <fullName evidence="15">Uncharacterized protein</fullName>
    </submittedName>
</protein>
<dbReference type="GO" id="GO:0042542">
    <property type="term" value="P:response to hydrogen peroxide"/>
    <property type="evidence" value="ECO:0007669"/>
    <property type="project" value="UniProtKB-ARBA"/>
</dbReference>
<evidence type="ECO:0000256" key="1">
    <source>
        <dbReference type="ARBA" id="ARBA00004170"/>
    </source>
</evidence>
<proteinExistence type="inferred from homology"/>
<feature type="domain" description="GAT" evidence="14">
    <location>
        <begin position="176"/>
        <end position="265"/>
    </location>
</feature>
<feature type="domain" description="TAZ-type" evidence="12">
    <location>
        <begin position="840"/>
        <end position="938"/>
    </location>
</feature>
<dbReference type="Gene3D" id="3.30.710.10">
    <property type="entry name" value="Potassium Channel Kv1.1, Chain A"/>
    <property type="match status" value="1"/>
</dbReference>
<feature type="region of interest" description="Disordered" evidence="10">
    <location>
        <begin position="267"/>
        <end position="346"/>
    </location>
</feature>
<comment type="subcellular location">
    <subcellularLocation>
        <location evidence="1">Membrane</location>
        <topology evidence="1">Peripheral membrane protein</topology>
    </subcellularLocation>
</comment>
<keyword evidence="16" id="KW-1185">Reference proteome</keyword>
<evidence type="ECO:0000313" key="16">
    <source>
        <dbReference type="Proteomes" id="UP001604277"/>
    </source>
</evidence>
<dbReference type="InterPro" id="IPR044836">
    <property type="entry name" value="TOL_plant"/>
</dbReference>
<dbReference type="GO" id="GO:0005516">
    <property type="term" value="F:calmodulin binding"/>
    <property type="evidence" value="ECO:0007669"/>
    <property type="project" value="UniProtKB-ARBA"/>
</dbReference>